<sequence length="254" mass="28489">MQNKSLGQKIRMYRERAGLSQMQLELEIGASPGSLSRIENGQTNPTKETILAISYVLELDKKEIGYIFNTEEEYDAVQLVDAKYIFDEEKVVQIKYKELIGHLEKDFNAIGTALVRVNEDGNKIRLVSVSRSIFSTYAIPFLNSENAFRSLELNAIHSSTKLAVTNSDLVYLDDPVSFMVPPLTNRVAALISKVIGLKSMAAIPVQRKGKVLGLFVLGFKSISNKETRNKLNNLTKIFKEASDDIVELFEHTVI</sequence>
<evidence type="ECO:0000313" key="3">
    <source>
        <dbReference type="Proteomes" id="UP000783287"/>
    </source>
</evidence>
<reference evidence="2" key="1">
    <citation type="submission" date="2020-04" db="EMBL/GenBank/DDBJ databases">
        <authorList>
            <person name="Zhang T."/>
        </authorList>
    </citation>
    <scope>NUCLEOTIDE SEQUENCE</scope>
    <source>
        <strain evidence="2">HKST-UBA14</strain>
    </source>
</reference>
<name>A0A955L6N3_9BACT</name>
<evidence type="ECO:0000313" key="2">
    <source>
        <dbReference type="EMBL" id="MCA9383701.1"/>
    </source>
</evidence>
<organism evidence="2 3">
    <name type="scientific">Candidatus Dojkabacteria bacterium</name>
    <dbReference type="NCBI Taxonomy" id="2099670"/>
    <lineage>
        <taxon>Bacteria</taxon>
        <taxon>Candidatus Dojkabacteria</taxon>
    </lineage>
</organism>
<dbReference type="Gene3D" id="1.10.260.40">
    <property type="entry name" value="lambda repressor-like DNA-binding domains"/>
    <property type="match status" value="1"/>
</dbReference>
<dbReference type="SMART" id="SM00530">
    <property type="entry name" value="HTH_XRE"/>
    <property type="match status" value="1"/>
</dbReference>
<dbReference type="EMBL" id="JAGQLK010000115">
    <property type="protein sequence ID" value="MCA9383701.1"/>
    <property type="molecule type" value="Genomic_DNA"/>
</dbReference>
<dbReference type="Proteomes" id="UP000783287">
    <property type="component" value="Unassembled WGS sequence"/>
</dbReference>
<dbReference type="CDD" id="cd00093">
    <property type="entry name" value="HTH_XRE"/>
    <property type="match status" value="1"/>
</dbReference>
<dbReference type="Pfam" id="PF13560">
    <property type="entry name" value="HTH_31"/>
    <property type="match status" value="1"/>
</dbReference>
<dbReference type="GO" id="GO:0003677">
    <property type="term" value="F:DNA binding"/>
    <property type="evidence" value="ECO:0007669"/>
    <property type="project" value="InterPro"/>
</dbReference>
<dbReference type="InterPro" id="IPR010982">
    <property type="entry name" value="Lambda_DNA-bd_dom_sf"/>
</dbReference>
<dbReference type="AlphaFoldDB" id="A0A955L6N3"/>
<gene>
    <name evidence="2" type="ORF">KC909_05000</name>
</gene>
<evidence type="ECO:0000259" key="1">
    <source>
        <dbReference type="PROSITE" id="PS50943"/>
    </source>
</evidence>
<feature type="domain" description="HTH cro/C1-type" evidence="1">
    <location>
        <begin position="10"/>
        <end position="64"/>
    </location>
</feature>
<dbReference type="PROSITE" id="PS50943">
    <property type="entry name" value="HTH_CROC1"/>
    <property type="match status" value="1"/>
</dbReference>
<reference evidence="2" key="2">
    <citation type="journal article" date="2021" name="Microbiome">
        <title>Successional dynamics and alternative stable states in a saline activated sludge microbial community over 9 years.</title>
        <authorList>
            <person name="Wang Y."/>
            <person name="Ye J."/>
            <person name="Ju F."/>
            <person name="Liu L."/>
            <person name="Boyd J.A."/>
            <person name="Deng Y."/>
            <person name="Parks D.H."/>
            <person name="Jiang X."/>
            <person name="Yin X."/>
            <person name="Woodcroft B.J."/>
            <person name="Tyson G.W."/>
            <person name="Hugenholtz P."/>
            <person name="Polz M.F."/>
            <person name="Zhang T."/>
        </authorList>
    </citation>
    <scope>NUCLEOTIDE SEQUENCE</scope>
    <source>
        <strain evidence="2">HKST-UBA14</strain>
    </source>
</reference>
<proteinExistence type="predicted"/>
<comment type="caution">
    <text evidence="2">The sequence shown here is derived from an EMBL/GenBank/DDBJ whole genome shotgun (WGS) entry which is preliminary data.</text>
</comment>
<protein>
    <submittedName>
        <fullName evidence="2">Helix-turn-helix transcriptional regulator</fullName>
    </submittedName>
</protein>
<accession>A0A955L6N3</accession>
<dbReference type="SUPFAM" id="SSF47413">
    <property type="entry name" value="lambda repressor-like DNA-binding domains"/>
    <property type="match status" value="1"/>
</dbReference>
<dbReference type="InterPro" id="IPR001387">
    <property type="entry name" value="Cro/C1-type_HTH"/>
</dbReference>